<evidence type="ECO:0000256" key="1">
    <source>
        <dbReference type="ARBA" id="ARBA00022741"/>
    </source>
</evidence>
<dbReference type="PROSITE" id="PS00211">
    <property type="entry name" value="ABC_TRANSPORTER_1"/>
    <property type="match status" value="1"/>
</dbReference>
<dbReference type="CDD" id="cd03214">
    <property type="entry name" value="ABC_Iron-Siderophores_B12_Hemin"/>
    <property type="match status" value="1"/>
</dbReference>
<name>A0A917L3T5_9PROT</name>
<reference evidence="4" key="2">
    <citation type="submission" date="2020-09" db="EMBL/GenBank/DDBJ databases">
        <authorList>
            <person name="Sun Q."/>
            <person name="Zhou Y."/>
        </authorList>
    </citation>
    <scope>NUCLEOTIDE SEQUENCE</scope>
    <source>
        <strain evidence="4">CGMCC 1.3617</strain>
    </source>
</reference>
<accession>A0A917L3T5</accession>
<evidence type="ECO:0000256" key="2">
    <source>
        <dbReference type="ARBA" id="ARBA00022840"/>
    </source>
</evidence>
<dbReference type="Pfam" id="PF00005">
    <property type="entry name" value="ABC_tran"/>
    <property type="match status" value="1"/>
</dbReference>
<proteinExistence type="predicted"/>
<dbReference type="GO" id="GO:0016887">
    <property type="term" value="F:ATP hydrolysis activity"/>
    <property type="evidence" value="ECO:0007669"/>
    <property type="project" value="InterPro"/>
</dbReference>
<gene>
    <name evidence="4" type="ORF">GCM10011320_58740</name>
</gene>
<feature type="domain" description="ABC transporter" evidence="3">
    <location>
        <begin position="4"/>
        <end position="239"/>
    </location>
</feature>
<keyword evidence="2 4" id="KW-0067">ATP-binding</keyword>
<reference evidence="4" key="1">
    <citation type="journal article" date="2014" name="Int. J. Syst. Evol. Microbiol.">
        <title>Complete genome sequence of Corynebacterium casei LMG S-19264T (=DSM 44701T), isolated from a smear-ripened cheese.</title>
        <authorList>
            <consortium name="US DOE Joint Genome Institute (JGI-PGF)"/>
            <person name="Walter F."/>
            <person name="Albersmeier A."/>
            <person name="Kalinowski J."/>
            <person name="Ruckert C."/>
        </authorList>
    </citation>
    <scope>NUCLEOTIDE SEQUENCE</scope>
    <source>
        <strain evidence="4">CGMCC 1.3617</strain>
    </source>
</reference>
<evidence type="ECO:0000313" key="4">
    <source>
        <dbReference type="EMBL" id="GGJ43475.1"/>
    </source>
</evidence>
<dbReference type="PANTHER" id="PTHR42794">
    <property type="entry name" value="HEMIN IMPORT ATP-BINDING PROTEIN HMUV"/>
    <property type="match status" value="1"/>
</dbReference>
<dbReference type="InterPro" id="IPR003439">
    <property type="entry name" value="ABC_transporter-like_ATP-bd"/>
</dbReference>
<organism evidence="4 5">
    <name type="scientific">Neoroseomonas lacus</name>
    <dbReference type="NCBI Taxonomy" id="287609"/>
    <lineage>
        <taxon>Bacteria</taxon>
        <taxon>Pseudomonadati</taxon>
        <taxon>Pseudomonadota</taxon>
        <taxon>Alphaproteobacteria</taxon>
        <taxon>Acetobacterales</taxon>
        <taxon>Acetobacteraceae</taxon>
        <taxon>Neoroseomonas</taxon>
    </lineage>
</organism>
<dbReference type="InterPro" id="IPR027417">
    <property type="entry name" value="P-loop_NTPase"/>
</dbReference>
<dbReference type="EMBL" id="BMKW01000027">
    <property type="protein sequence ID" value="GGJ43475.1"/>
    <property type="molecule type" value="Genomic_DNA"/>
</dbReference>
<dbReference type="Gene3D" id="3.40.50.300">
    <property type="entry name" value="P-loop containing nucleotide triphosphate hydrolases"/>
    <property type="match status" value="1"/>
</dbReference>
<dbReference type="AlphaFoldDB" id="A0A917L3T5"/>
<keyword evidence="1" id="KW-0547">Nucleotide-binding</keyword>
<dbReference type="InterPro" id="IPR017871">
    <property type="entry name" value="ABC_transporter-like_CS"/>
</dbReference>
<dbReference type="SMART" id="SM00382">
    <property type="entry name" value="AAA"/>
    <property type="match status" value="1"/>
</dbReference>
<dbReference type="PANTHER" id="PTHR42794:SF2">
    <property type="entry name" value="ABC TRANSPORTER ATP-BINDING PROTEIN"/>
    <property type="match status" value="1"/>
</dbReference>
<sequence length="257" mass="27012">MTGLAIEGLHVAYGRRTVLRNVSVPPLRPGTVTALLGPNASGKSTLLRSIAGLKRQATGRILFDGRPIEEMRLAERTRSVRYVPQVYAAAARLTVFDAVLVAARTAGASGGSAAVAARVEAILTRTRIDHLAHRMICDLSGGQQQLVALAQGLVQPAPVLLLDEPTSALDLRHQLEALALLRAITAADGHIAVVALHDLSLAARHADRVVLMDQGAVVADGPPAEVFADPVCGRTYGVELVAETSRRGSLMIDAALP</sequence>
<comment type="caution">
    <text evidence="4">The sequence shown here is derived from an EMBL/GenBank/DDBJ whole genome shotgun (WGS) entry which is preliminary data.</text>
</comment>
<evidence type="ECO:0000259" key="3">
    <source>
        <dbReference type="PROSITE" id="PS50893"/>
    </source>
</evidence>
<keyword evidence="5" id="KW-1185">Reference proteome</keyword>
<dbReference type="SUPFAM" id="SSF52540">
    <property type="entry name" value="P-loop containing nucleoside triphosphate hydrolases"/>
    <property type="match status" value="1"/>
</dbReference>
<dbReference type="GO" id="GO:0005524">
    <property type="term" value="F:ATP binding"/>
    <property type="evidence" value="ECO:0007669"/>
    <property type="project" value="UniProtKB-KW"/>
</dbReference>
<dbReference type="RefSeq" id="WP_188973602.1">
    <property type="nucleotide sequence ID" value="NZ_BMKW01000027.1"/>
</dbReference>
<dbReference type="Proteomes" id="UP000661507">
    <property type="component" value="Unassembled WGS sequence"/>
</dbReference>
<dbReference type="PROSITE" id="PS50893">
    <property type="entry name" value="ABC_TRANSPORTER_2"/>
    <property type="match status" value="1"/>
</dbReference>
<protein>
    <submittedName>
        <fullName evidence="4">ABC transporter ATP-binding protein</fullName>
    </submittedName>
</protein>
<evidence type="ECO:0000313" key="5">
    <source>
        <dbReference type="Proteomes" id="UP000661507"/>
    </source>
</evidence>
<dbReference type="InterPro" id="IPR003593">
    <property type="entry name" value="AAA+_ATPase"/>
</dbReference>